<protein>
    <recommendedName>
        <fullName evidence="3">Virion structural protein</fullName>
    </recommendedName>
</protein>
<evidence type="ECO:0008006" key="3">
    <source>
        <dbReference type="Google" id="ProtNLM"/>
    </source>
</evidence>
<dbReference type="RefSeq" id="YP_009998366.1">
    <property type="nucleotide sequence ID" value="NC_052986.1"/>
</dbReference>
<proteinExistence type="predicted"/>
<dbReference type="KEGG" id="vg:62680952"/>
<name>A0A7L8ZK38_9CAUD</name>
<dbReference type="Proteomes" id="UP000593732">
    <property type="component" value="Segment"/>
</dbReference>
<evidence type="ECO:0000313" key="2">
    <source>
        <dbReference type="Proteomes" id="UP000593732"/>
    </source>
</evidence>
<accession>A0A7L8ZK38</accession>
<dbReference type="GeneID" id="62680952"/>
<reference evidence="1 2" key="1">
    <citation type="submission" date="2020-09" db="EMBL/GenBank/DDBJ databases">
        <authorList>
            <person name="Qin H."/>
            <person name="Tong Y."/>
            <person name="Fan H."/>
            <person name="Song L."/>
            <person name="An X."/>
            <person name="Hu Y."/>
        </authorList>
    </citation>
    <scope>NUCLEOTIDE SEQUENCE [LARGE SCALE GENOMIC DNA]</scope>
</reference>
<evidence type="ECO:0000313" key="1">
    <source>
        <dbReference type="EMBL" id="QOI69666.1"/>
    </source>
</evidence>
<organism evidence="1 2">
    <name type="scientific">Aeromonas phage BUCT551</name>
    <dbReference type="NCBI Taxonomy" id="2776735"/>
    <lineage>
        <taxon>Viruses</taxon>
        <taxon>Duplodnaviria</taxon>
        <taxon>Heunggongvirae</taxon>
        <taxon>Uroviricota</taxon>
        <taxon>Caudoviricetes</taxon>
        <taxon>Casjensviridae</taxon>
        <taxon>Sharonstreetvirus</taxon>
        <taxon>Sharonstreetvirus BUCT551</taxon>
    </lineage>
</organism>
<sequence>MLILDFLPNWRNGVTETREYLTNIMTAYDQTEQRAALRDKPRNTMAYTLTMHGADASRFDWVLTAAQAQVLLMPYWPMPFHLTAAAGNGATTLLLDGNLPPWVVAGEQLALLYGGKSSVAVTVQAVAGKTVTLAAPGLPGVWPKGALVYPTWQVRAQDSVAAKRYTPTVTETAITLTRQITGAAVPVPAAAADMVYDSLEVLTRDINWRDGQDVSMAWITELLDGQRGRTAYEVLSRVQQRTSSGSVLINGVDQANWWQAFYDRHKGRRGVFYAPTRSRDLPLVKSPTPAKSVFAVAGTQFHALMQPDTSMLTHIMVKLQTGGYQLFKITSLEVDYVNDVTYVKTLEPWTQAYRPEQALAYYLASKCRLGSDTMTINWRAALLGETGIAVTTVGANW</sequence>
<dbReference type="EMBL" id="MT952005">
    <property type="protein sequence ID" value="QOI69666.1"/>
    <property type="molecule type" value="Genomic_DNA"/>
</dbReference>
<keyword evidence="2" id="KW-1185">Reference proteome</keyword>